<evidence type="ECO:0000256" key="2">
    <source>
        <dbReference type="ARBA" id="ARBA00004123"/>
    </source>
</evidence>
<dbReference type="PANTHER" id="PTHR22930">
    <property type="match status" value="1"/>
</dbReference>
<evidence type="ECO:0000256" key="7">
    <source>
        <dbReference type="ARBA" id="ARBA00023242"/>
    </source>
</evidence>
<reference evidence="10" key="2">
    <citation type="journal article" date="2024" name="Plant">
        <title>Genomic evolution and insights into agronomic trait innovations of Sesamum species.</title>
        <authorList>
            <person name="Miao H."/>
            <person name="Wang L."/>
            <person name="Qu L."/>
            <person name="Liu H."/>
            <person name="Sun Y."/>
            <person name="Le M."/>
            <person name="Wang Q."/>
            <person name="Wei S."/>
            <person name="Zheng Y."/>
            <person name="Lin W."/>
            <person name="Duan Y."/>
            <person name="Cao H."/>
            <person name="Xiong S."/>
            <person name="Wang X."/>
            <person name="Wei L."/>
            <person name="Li C."/>
            <person name="Ma Q."/>
            <person name="Ju M."/>
            <person name="Zhao R."/>
            <person name="Li G."/>
            <person name="Mu C."/>
            <person name="Tian Q."/>
            <person name="Mei H."/>
            <person name="Zhang T."/>
            <person name="Gao T."/>
            <person name="Zhang H."/>
        </authorList>
    </citation>
    <scope>NUCLEOTIDE SEQUENCE</scope>
    <source>
        <strain evidence="10">K16</strain>
    </source>
</reference>
<keyword evidence="4" id="KW-0540">Nuclease</keyword>
<dbReference type="GO" id="GO:0005634">
    <property type="term" value="C:nucleus"/>
    <property type="evidence" value="ECO:0007669"/>
    <property type="project" value="UniProtKB-SubCell"/>
</dbReference>
<feature type="domain" description="DDE Tnp4" evidence="9">
    <location>
        <begin position="46"/>
        <end position="138"/>
    </location>
</feature>
<accession>A0AAE1W7C9</accession>
<feature type="compositionally biased region" description="Polar residues" evidence="8">
    <location>
        <begin position="307"/>
        <end position="316"/>
    </location>
</feature>
<dbReference type="InterPro" id="IPR027806">
    <property type="entry name" value="HARBI1_dom"/>
</dbReference>
<sequence length="316" mass="36878">MTTPHQGRFYDNIRMTKSCFYALVDALTSRGLLPHGQTSRDCIGAMDGTLVPAWVPRVDQNRYQSRKDGLAQNVLAICDFDMNFTYVYAGWEGSAVDARVLDHAVSHDNTFPFPPIGKYYLVDAGFTNYQCFLGPYRGTRYHLPEWRGQDMAYRRYLETAGFPQDLHWTLNVEQRFMWMIVDDNTRTPMRDDAIAEAQMGHWARGLRRHFGYPHTHDQVREKFYELKMRFNQFHAITQLPGIFYDIETFVMVFPSELRPRASRYYPLASRYYQYPEPHYPSMLEVWGPIRLPGVPVEDQGAAEDNESINSLRSPVR</sequence>
<evidence type="ECO:0000313" key="11">
    <source>
        <dbReference type="Proteomes" id="UP001289374"/>
    </source>
</evidence>
<dbReference type="EMBL" id="JACGWL010000014">
    <property type="protein sequence ID" value="KAK4388111.1"/>
    <property type="molecule type" value="Genomic_DNA"/>
</dbReference>
<evidence type="ECO:0000313" key="10">
    <source>
        <dbReference type="EMBL" id="KAK4388111.1"/>
    </source>
</evidence>
<dbReference type="Pfam" id="PF13359">
    <property type="entry name" value="DDE_Tnp_4"/>
    <property type="match status" value="1"/>
</dbReference>
<comment type="subcellular location">
    <subcellularLocation>
        <location evidence="2">Nucleus</location>
    </subcellularLocation>
</comment>
<evidence type="ECO:0000256" key="8">
    <source>
        <dbReference type="SAM" id="MobiDB-lite"/>
    </source>
</evidence>
<comment type="similarity">
    <text evidence="3">Belongs to the HARBI1 family.</text>
</comment>
<evidence type="ECO:0000256" key="3">
    <source>
        <dbReference type="ARBA" id="ARBA00006958"/>
    </source>
</evidence>
<evidence type="ECO:0000256" key="5">
    <source>
        <dbReference type="ARBA" id="ARBA00022723"/>
    </source>
</evidence>
<name>A0AAE1W7C9_9LAMI</name>
<comment type="caution">
    <text evidence="10">The sequence shown here is derived from an EMBL/GenBank/DDBJ whole genome shotgun (WGS) entry which is preliminary data.</text>
</comment>
<gene>
    <name evidence="10" type="ORF">Sango_2417700</name>
</gene>
<proteinExistence type="inferred from homology"/>
<keyword evidence="5" id="KW-0479">Metal-binding</keyword>
<keyword evidence="11" id="KW-1185">Reference proteome</keyword>
<dbReference type="GO" id="GO:0046872">
    <property type="term" value="F:metal ion binding"/>
    <property type="evidence" value="ECO:0007669"/>
    <property type="project" value="UniProtKB-KW"/>
</dbReference>
<keyword evidence="7" id="KW-0539">Nucleus</keyword>
<evidence type="ECO:0000256" key="6">
    <source>
        <dbReference type="ARBA" id="ARBA00022801"/>
    </source>
</evidence>
<evidence type="ECO:0000256" key="1">
    <source>
        <dbReference type="ARBA" id="ARBA00001968"/>
    </source>
</evidence>
<comment type="cofactor">
    <cofactor evidence="1">
        <name>a divalent metal cation</name>
        <dbReference type="ChEBI" id="CHEBI:60240"/>
    </cofactor>
</comment>
<dbReference type="InterPro" id="IPR045249">
    <property type="entry name" value="HARBI1-like"/>
</dbReference>
<reference evidence="10" key="1">
    <citation type="submission" date="2020-06" db="EMBL/GenBank/DDBJ databases">
        <authorList>
            <person name="Li T."/>
            <person name="Hu X."/>
            <person name="Zhang T."/>
            <person name="Song X."/>
            <person name="Zhang H."/>
            <person name="Dai N."/>
            <person name="Sheng W."/>
            <person name="Hou X."/>
            <person name="Wei L."/>
        </authorList>
    </citation>
    <scope>NUCLEOTIDE SEQUENCE</scope>
    <source>
        <strain evidence="10">K16</strain>
        <tissue evidence="10">Leaf</tissue>
    </source>
</reference>
<feature type="region of interest" description="Disordered" evidence="8">
    <location>
        <begin position="297"/>
        <end position="316"/>
    </location>
</feature>
<evidence type="ECO:0000259" key="9">
    <source>
        <dbReference type="Pfam" id="PF13359"/>
    </source>
</evidence>
<evidence type="ECO:0000256" key="4">
    <source>
        <dbReference type="ARBA" id="ARBA00022722"/>
    </source>
</evidence>
<dbReference type="GO" id="GO:0016787">
    <property type="term" value="F:hydrolase activity"/>
    <property type="evidence" value="ECO:0007669"/>
    <property type="project" value="UniProtKB-KW"/>
</dbReference>
<organism evidence="10 11">
    <name type="scientific">Sesamum angolense</name>
    <dbReference type="NCBI Taxonomy" id="2727404"/>
    <lineage>
        <taxon>Eukaryota</taxon>
        <taxon>Viridiplantae</taxon>
        <taxon>Streptophyta</taxon>
        <taxon>Embryophyta</taxon>
        <taxon>Tracheophyta</taxon>
        <taxon>Spermatophyta</taxon>
        <taxon>Magnoliopsida</taxon>
        <taxon>eudicotyledons</taxon>
        <taxon>Gunneridae</taxon>
        <taxon>Pentapetalae</taxon>
        <taxon>asterids</taxon>
        <taxon>lamiids</taxon>
        <taxon>Lamiales</taxon>
        <taxon>Pedaliaceae</taxon>
        <taxon>Sesamum</taxon>
    </lineage>
</organism>
<protein>
    <recommendedName>
        <fullName evidence="9">DDE Tnp4 domain-containing protein</fullName>
    </recommendedName>
</protein>
<dbReference type="GO" id="GO:0004518">
    <property type="term" value="F:nuclease activity"/>
    <property type="evidence" value="ECO:0007669"/>
    <property type="project" value="UniProtKB-KW"/>
</dbReference>
<dbReference type="Proteomes" id="UP001289374">
    <property type="component" value="Unassembled WGS sequence"/>
</dbReference>
<dbReference type="PANTHER" id="PTHR22930:SF221">
    <property type="entry name" value="NUCLEASE HARBI1"/>
    <property type="match status" value="1"/>
</dbReference>
<dbReference type="AlphaFoldDB" id="A0AAE1W7C9"/>
<keyword evidence="6" id="KW-0378">Hydrolase</keyword>